<dbReference type="GO" id="GO:0071770">
    <property type="term" value="P:DIM/DIP cell wall layer assembly"/>
    <property type="evidence" value="ECO:0007669"/>
    <property type="project" value="TreeGrafter"/>
</dbReference>
<keyword evidence="7" id="KW-0597">Phosphoprotein</keyword>
<comment type="subcellular location">
    <subcellularLocation>
        <location evidence="1">Cytoplasm</location>
    </subcellularLocation>
</comment>
<evidence type="ECO:0000313" key="16">
    <source>
        <dbReference type="EMBL" id="AZE49481.1"/>
    </source>
</evidence>
<keyword evidence="8" id="KW-0808">Transferase</keyword>
<feature type="domain" description="PKS/mFAS DH" evidence="15">
    <location>
        <begin position="1"/>
        <end position="282"/>
    </location>
</feature>
<dbReference type="Pfam" id="PF00109">
    <property type="entry name" value="ketoacyl-synt"/>
    <property type="match status" value="2"/>
</dbReference>
<feature type="active site" description="Proton acceptor; for dehydratase activity" evidence="11">
    <location>
        <position position="19"/>
    </location>
</feature>
<dbReference type="PROSITE" id="PS00606">
    <property type="entry name" value="KS3_1"/>
    <property type="match status" value="1"/>
</dbReference>
<dbReference type="Pfam" id="PF08659">
    <property type="entry name" value="KR"/>
    <property type="match status" value="1"/>
</dbReference>
<dbReference type="PROSITE" id="PS52019">
    <property type="entry name" value="PKS_MFAS_DH"/>
    <property type="match status" value="2"/>
</dbReference>
<feature type="region of interest" description="Disordered" evidence="12">
    <location>
        <begin position="1187"/>
        <end position="1206"/>
    </location>
</feature>
<dbReference type="SMART" id="SM01294">
    <property type="entry name" value="PKS_PP_betabranch"/>
    <property type="match status" value="1"/>
</dbReference>
<dbReference type="Pfam" id="PF00550">
    <property type="entry name" value="PP-binding"/>
    <property type="match status" value="2"/>
</dbReference>
<dbReference type="SMART" id="SM00823">
    <property type="entry name" value="PKS_PP"/>
    <property type="match status" value="2"/>
</dbReference>
<dbReference type="GO" id="GO:0005886">
    <property type="term" value="C:plasma membrane"/>
    <property type="evidence" value="ECO:0007669"/>
    <property type="project" value="TreeGrafter"/>
</dbReference>
<dbReference type="SMART" id="SM00822">
    <property type="entry name" value="PKS_KR"/>
    <property type="match status" value="1"/>
</dbReference>
<accession>A0A3G7TRI0</accession>
<evidence type="ECO:0000256" key="10">
    <source>
        <dbReference type="ARBA" id="ARBA00054155"/>
    </source>
</evidence>
<dbReference type="RefSeq" id="WP_124321193.1">
    <property type="nucleotide sequence ID" value="NZ_CP027753.1"/>
</dbReference>
<dbReference type="CDD" id="cd00833">
    <property type="entry name" value="PKS"/>
    <property type="match status" value="2"/>
</dbReference>
<comment type="function">
    <text evidence="10">Involved in production of the polyketide antibiotic thailandamide.</text>
</comment>
<feature type="region of interest" description="C-terminal hotdog fold" evidence="11">
    <location>
        <begin position="132"/>
        <end position="282"/>
    </location>
</feature>
<dbReference type="CDD" id="cd08953">
    <property type="entry name" value="KR_2_SDR_x"/>
    <property type="match status" value="1"/>
</dbReference>
<feature type="domain" description="Carrier" evidence="13">
    <location>
        <begin position="1783"/>
        <end position="1860"/>
    </location>
</feature>
<dbReference type="PROSITE" id="PS50075">
    <property type="entry name" value="CARRIER"/>
    <property type="match status" value="2"/>
</dbReference>
<organism evidence="16 17">
    <name type="scientific">Pseudomonas chlororaphis</name>
    <dbReference type="NCBI Taxonomy" id="587753"/>
    <lineage>
        <taxon>Bacteria</taxon>
        <taxon>Pseudomonadati</taxon>
        <taxon>Pseudomonadota</taxon>
        <taxon>Gammaproteobacteria</taxon>
        <taxon>Pseudomonadales</taxon>
        <taxon>Pseudomonadaceae</taxon>
        <taxon>Pseudomonas</taxon>
    </lineage>
</organism>
<gene>
    <name evidence="16" type="ORF">C4K04_3811</name>
</gene>
<feature type="domain" description="PKS/mFAS DH" evidence="15">
    <location>
        <begin position="373"/>
        <end position="663"/>
    </location>
</feature>
<dbReference type="SUPFAM" id="SSF47336">
    <property type="entry name" value="ACP-like"/>
    <property type="match status" value="2"/>
</dbReference>
<dbReference type="FunFam" id="3.40.47.10:FF:000019">
    <property type="entry name" value="Polyketide synthase type I"/>
    <property type="match status" value="1"/>
</dbReference>
<dbReference type="InterPro" id="IPR014031">
    <property type="entry name" value="Ketoacyl_synth_C"/>
</dbReference>
<dbReference type="Pfam" id="PF22336">
    <property type="entry name" value="RhiE-like_linker"/>
    <property type="match status" value="1"/>
</dbReference>
<feature type="active site" description="Proton donor; for dehydratase activity" evidence="11">
    <location>
        <position position="193"/>
    </location>
</feature>
<feature type="region of interest" description="N-terminal hotdog fold" evidence="11">
    <location>
        <begin position="373"/>
        <end position="505"/>
    </location>
</feature>
<dbReference type="InterPro" id="IPR049551">
    <property type="entry name" value="PKS_DH_C"/>
</dbReference>
<dbReference type="InterPro" id="IPR020841">
    <property type="entry name" value="PKS_Beta-ketoAc_synthase_dom"/>
</dbReference>
<dbReference type="InterPro" id="IPR057326">
    <property type="entry name" value="KR_dom"/>
</dbReference>
<feature type="domain" description="Ketosynthase family 3 (KS3)" evidence="14">
    <location>
        <begin position="671"/>
        <end position="1101"/>
    </location>
</feature>
<keyword evidence="9" id="KW-0677">Repeat</keyword>
<dbReference type="InterPro" id="IPR054514">
    <property type="entry name" value="RhiE-like_linker"/>
</dbReference>
<evidence type="ECO:0000256" key="7">
    <source>
        <dbReference type="ARBA" id="ARBA00022553"/>
    </source>
</evidence>
<dbReference type="GO" id="GO:0004315">
    <property type="term" value="F:3-oxoacyl-[acyl-carrier-protein] synthase activity"/>
    <property type="evidence" value="ECO:0007669"/>
    <property type="project" value="InterPro"/>
</dbReference>
<feature type="domain" description="Carrier" evidence="13">
    <location>
        <begin position="299"/>
        <end position="376"/>
    </location>
</feature>
<keyword evidence="6" id="KW-0963">Cytoplasm</keyword>
<dbReference type="SUPFAM" id="SSF53901">
    <property type="entry name" value="Thiolase-like"/>
    <property type="match status" value="2"/>
</dbReference>
<feature type="domain" description="Ketosynthase family 3 (KS3)" evidence="14">
    <location>
        <begin position="1902"/>
        <end position="2313"/>
    </location>
</feature>
<evidence type="ECO:0000256" key="4">
    <source>
        <dbReference type="ARBA" id="ARBA00006484"/>
    </source>
</evidence>
<feature type="region of interest" description="N-terminal hotdog fold" evidence="11">
    <location>
        <begin position="1"/>
        <end position="116"/>
    </location>
</feature>
<dbReference type="InterPro" id="IPR049900">
    <property type="entry name" value="PKS_mFAS_DH"/>
</dbReference>
<dbReference type="Gene3D" id="3.40.47.10">
    <property type="match status" value="2"/>
</dbReference>
<evidence type="ECO:0000259" key="14">
    <source>
        <dbReference type="PROSITE" id="PS52004"/>
    </source>
</evidence>
<dbReference type="EMBL" id="CP027753">
    <property type="protein sequence ID" value="AZE49481.1"/>
    <property type="molecule type" value="Genomic_DNA"/>
</dbReference>
<dbReference type="Gene3D" id="1.10.1200.10">
    <property type="entry name" value="ACP-like"/>
    <property type="match status" value="2"/>
</dbReference>
<comment type="pathway">
    <text evidence="3">Lipid metabolism; fatty acid biosynthesis.</text>
</comment>
<dbReference type="GO" id="GO:0006633">
    <property type="term" value="P:fatty acid biosynthetic process"/>
    <property type="evidence" value="ECO:0007669"/>
    <property type="project" value="UniProtKB-UniPathway"/>
</dbReference>
<dbReference type="UniPathway" id="UPA00094"/>
<dbReference type="InterPro" id="IPR036736">
    <property type="entry name" value="ACP-like_sf"/>
</dbReference>
<dbReference type="PANTHER" id="PTHR43775:SF37">
    <property type="entry name" value="SI:DKEY-61P9.11"/>
    <property type="match status" value="1"/>
</dbReference>
<evidence type="ECO:0000256" key="5">
    <source>
        <dbReference type="ARBA" id="ARBA00022450"/>
    </source>
</evidence>
<dbReference type="SMART" id="SM00826">
    <property type="entry name" value="PKS_DH"/>
    <property type="match status" value="1"/>
</dbReference>
<dbReference type="SMART" id="SM00825">
    <property type="entry name" value="PKS_KS"/>
    <property type="match status" value="2"/>
</dbReference>
<dbReference type="SUPFAM" id="SSF51735">
    <property type="entry name" value="NAD(P)-binding Rossmann-fold domains"/>
    <property type="match status" value="2"/>
</dbReference>
<dbReference type="Proteomes" id="UP000268048">
    <property type="component" value="Chromosome"/>
</dbReference>
<evidence type="ECO:0000256" key="12">
    <source>
        <dbReference type="SAM" id="MobiDB-lite"/>
    </source>
</evidence>
<dbReference type="InterPro" id="IPR036291">
    <property type="entry name" value="NAD(P)-bd_dom_sf"/>
</dbReference>
<feature type="region of interest" description="C-terminal hotdog fold" evidence="11">
    <location>
        <begin position="519"/>
        <end position="663"/>
    </location>
</feature>
<dbReference type="InterPro" id="IPR042104">
    <property type="entry name" value="PKS_dehydratase_sf"/>
</dbReference>
<comment type="caution">
    <text evidence="11">Lacks conserved residue(s) required for the propagation of feature annotation.</text>
</comment>
<evidence type="ECO:0000313" key="17">
    <source>
        <dbReference type="Proteomes" id="UP000268048"/>
    </source>
</evidence>
<evidence type="ECO:0000259" key="13">
    <source>
        <dbReference type="PROSITE" id="PS50075"/>
    </source>
</evidence>
<proteinExistence type="inferred from homology"/>
<dbReference type="GO" id="GO:0031177">
    <property type="term" value="F:phosphopantetheine binding"/>
    <property type="evidence" value="ECO:0007669"/>
    <property type="project" value="InterPro"/>
</dbReference>
<dbReference type="InterPro" id="IPR049552">
    <property type="entry name" value="PKS_DH_N"/>
</dbReference>
<dbReference type="InterPro" id="IPR013968">
    <property type="entry name" value="PKS_KR"/>
</dbReference>
<dbReference type="PROSITE" id="PS52004">
    <property type="entry name" value="KS3_2"/>
    <property type="match status" value="2"/>
</dbReference>
<dbReference type="Gene3D" id="3.10.129.110">
    <property type="entry name" value="Polyketide synthase dehydratase"/>
    <property type="match status" value="2"/>
</dbReference>
<dbReference type="InterPro" id="IPR020806">
    <property type="entry name" value="PKS_PP-bd"/>
</dbReference>
<name>A0A3G7TRI0_9PSED</name>
<dbReference type="InterPro" id="IPR016039">
    <property type="entry name" value="Thiolase-like"/>
</dbReference>
<sequence>MNKYFDLTIGAEHPLVAHHRVQGQAVLPGLAYIDLLLRVARDGLGLDCLRIQVRDLVIYQPLIVQAGSALRLTLALQPQDDAWVVGVDGVVLQGEAVVGARVQYCTARLHPTLAGAGAKPDLDLAALRAEADSQVPLQQLYAQARQRELVHDGLLLAEGSVHRFAWGCLIELGVAPQWRQLMPDALFHPTLIDGAAVASAVLEDQLPPGDDGLYLPLHYGAFQARALLQEACVARVELARIATANDIRKLDIDFYDLAGRWVASLSELTGKRVRATLGAAASQALQNPQAPQSAPVAGTPSHDVTPDILAVFARHLHTRADQVDPHRGFFDMGLSSAQMLTILKDIEQLLARRLNPTLLFEHNTVEELLNHIRQLTLQVAPSAPPAAVLQAPAAVRQPAAAAYRFAADEAYLLDHRVDGQPALMGITYPSLVLHTALASAPGWPVNLLDIRFHGGPLKLQPGQIAEVEVNLAADGGTGFRVHQRLAGEGASLCCEGRLQPAEHAEPAALDLKALIGAARPCSQEQIDSWYRAVPAFALGPMLKTLVAAYEGADGSLICEVELPDTRRAFVDGLALDPLLLNSCYLFQPPEQSSSSLSGTFVPLLIERLTLWRKAGSKAFVVTGPKRVKDGFIAFDSQIVDAEGRALASLVNASLRRLEPSVPVQRGPAGPGHRVAVIGMAGRFPQAYDLDGFWQNLQAGKDCISEIPASRWDWRDYYSDSGEPGTISSKWGGFIDDATTFDPLFFQISPREAEVMDPLERLFLQHAWMAMEDAGYTREALQRGSTGDGAANVGIYAGVMGQEYPLFAAQSAAPMGLGGGTSSVATRMAYVGNFNGPAMAIDTMCSSSLVALDMACQALRSGAVDAAFAGGVNLSLHPGKYLMLSQGQFISSKGHCESFGEGGDGYIPGEGVGVLLLKRLEDAERDGDFIYGVIRSTAVNHGGRASGYTVPNPSSQSQVIRQALRRAAVAPGDISYIEAHGTGTRLGDPIEISGLTRAFGHDPAQPRETPCLIGSVKSNIGHCEGAAGVAGLIKVLLQMRHQVIVPSLHSRTLNPNIDFSLTPFQVNQQLVPWPVKEGQGRRIAGISSFGAGGVNAHAIVEDYPSAPVQARPAAACLILLSARDACRLPLMAGNLLAAIERQHLCDDALPGLAYTLQVGREAMEHRAATVVASLDELKERLRSLAASDADPHWQRGSASQGKDTQDLYKDEDARQLLQTWLDKANLPALARVWVLGVAPSWARLYGARHGFAQPPRRLPLPAYPFKTERYWLAGLAAGIERPVALEKALPTAHSGLFEQHWALRPAAATSSAPRREPGFVLIICTAATQALADRLAACLDATRIVPIDELAQRVELLCEPNGHVLHGVLDITGYDPAFVEHYATELSWLEGLQRLIEQTRLRDIRLLYVTRYLEAFQRPASLAPAAQAAVPACLYRCLGAEYQRLRSGHMDTDLAADDPLLVAQIIEQLYRTPHERHVCYRAGQVYLPALRAMAESAASPAFSLPGEQALWITGGTRGLGLLCAQHFVSRYGVRKLVLSGREALPPPAQWPALLEGPASPLQEKLKALSALQRQGVELLILAVDMNDARAMQQAVAQIGRELGPVGGVIHCAGLGDYNNPALIRKQLADVRNVLAPKTRGLDNLYQALEGAPLSLFVVYSSVSAQLPELAAGQIDYAMANAYMDAFAAQHRADKVLSLQWPSWTDTGMGAMDTALYRGTGLLGLSDRDGLALLDRALASGCSGVLLPACFNPELWLRAAQPQAAMAPQSSAAPVLAASAVPGAALADQVQQWLGDLFCGELRIVPGNFDPRQDFANYGLDSILMAQILRTINRRLQADLAPSLILEHPNLADLSQWLLAHQGPALARAFAAGVAPAIQTAPVQASRLSAPLPESTPIERGPEADEIVVVGMSARFPGAANLDEYWRLLKEGRSALSPVSSRRWQSGTPYLAGTLDNHDHFDRETFHIPAEDFHAMDPQALMVLEECLNLWAHAGYRVEETRGSATGVYLGGRARNSLDPEALRRARNPIVVAGQNYLAANLSHFFDFSGPSMVIDTACSSALVGMGMAVQALRSGEIDAAVVGGVSLLDGERTHALFQQRGLLSGDGQFHLFDERADGIVLSEGVGLVLLKTAAQARRDGDTVYARLSALASNNDGRTAGPATPNVQRQKAVMARALGQSGLAAGQIDYIEVNGSGSQVTDLLELKAIDAVYGHGEDSERSAEHPCGLGSIKPNIGHPLCAEGIASFIKAVLMIQHHSLVPFLSGQQPLRHFNLERSAFYFPRNAVTLPEGRPLRIALNCFADGGNNVHAILQSPAAPTVSARRRPLAAPILHRQRQGHAPLAATMEPLSVARDNAPATSMIWEQL</sequence>
<dbReference type="Pfam" id="PF02801">
    <property type="entry name" value="Ketoacyl-synt_C"/>
    <property type="match status" value="2"/>
</dbReference>
<comment type="similarity">
    <text evidence="4">Belongs to the short-chain dehydrogenases/reductases (SDR) family.</text>
</comment>
<evidence type="ECO:0000256" key="3">
    <source>
        <dbReference type="ARBA" id="ARBA00005194"/>
    </source>
</evidence>
<comment type="pathway">
    <text evidence="2">Antibiotic biosynthesis.</text>
</comment>
<keyword evidence="5" id="KW-0596">Phosphopantetheine</keyword>
<dbReference type="Gene3D" id="1.10.1240.100">
    <property type="match status" value="1"/>
</dbReference>
<reference evidence="16 17" key="1">
    <citation type="submission" date="2018-03" db="EMBL/GenBank/DDBJ databases">
        <title>Diversity of phytobeneficial traits revealed by whole-genome analysis of worldwide-isolated phenazine-producing Pseudomonas spp.</title>
        <authorList>
            <person name="Biessy A."/>
            <person name="Novinscak A."/>
            <person name="Blom J."/>
            <person name="Leger G."/>
            <person name="Thomashow L.S."/>
            <person name="Cazorla F.M."/>
            <person name="Josic D."/>
            <person name="Filion M."/>
        </authorList>
    </citation>
    <scope>NUCLEOTIDE SEQUENCE [LARGE SCALE GENOMIC DNA]</scope>
    <source>
        <strain evidence="16 17">B25</strain>
    </source>
</reference>
<dbReference type="InterPro" id="IPR018201">
    <property type="entry name" value="Ketoacyl_synth_AS"/>
</dbReference>
<dbReference type="Pfam" id="PF14765">
    <property type="entry name" value="PS-DH"/>
    <property type="match status" value="1"/>
</dbReference>
<dbReference type="Pfam" id="PF21089">
    <property type="entry name" value="PKS_DH_N"/>
    <property type="match status" value="1"/>
</dbReference>
<evidence type="ECO:0000256" key="8">
    <source>
        <dbReference type="ARBA" id="ARBA00022679"/>
    </source>
</evidence>
<dbReference type="Gene3D" id="3.40.50.720">
    <property type="entry name" value="NAD(P)-binding Rossmann-like Domain"/>
    <property type="match status" value="1"/>
</dbReference>
<dbReference type="InterPro" id="IPR020807">
    <property type="entry name" value="PKS_DH"/>
</dbReference>
<dbReference type="InterPro" id="IPR009081">
    <property type="entry name" value="PP-bd_ACP"/>
</dbReference>
<evidence type="ECO:0000259" key="15">
    <source>
        <dbReference type="PROSITE" id="PS52019"/>
    </source>
</evidence>
<dbReference type="InterPro" id="IPR050091">
    <property type="entry name" value="PKS_NRPS_Biosynth_Enz"/>
</dbReference>
<dbReference type="InterPro" id="IPR014030">
    <property type="entry name" value="Ketoacyl_synth_N"/>
</dbReference>
<evidence type="ECO:0000256" key="1">
    <source>
        <dbReference type="ARBA" id="ARBA00004496"/>
    </source>
</evidence>
<evidence type="ECO:0000256" key="9">
    <source>
        <dbReference type="ARBA" id="ARBA00022737"/>
    </source>
</evidence>
<dbReference type="GO" id="GO:0005737">
    <property type="term" value="C:cytoplasm"/>
    <property type="evidence" value="ECO:0007669"/>
    <property type="project" value="UniProtKB-SubCell"/>
</dbReference>
<evidence type="ECO:0000256" key="2">
    <source>
        <dbReference type="ARBA" id="ARBA00004792"/>
    </source>
</evidence>
<dbReference type="PANTHER" id="PTHR43775">
    <property type="entry name" value="FATTY ACID SYNTHASE"/>
    <property type="match status" value="1"/>
</dbReference>
<evidence type="ECO:0000256" key="11">
    <source>
        <dbReference type="PROSITE-ProRule" id="PRU01363"/>
    </source>
</evidence>
<protein>
    <submittedName>
        <fullName evidence="16">Modular polyketide synthase</fullName>
    </submittedName>
</protein>
<evidence type="ECO:0000256" key="6">
    <source>
        <dbReference type="ARBA" id="ARBA00022490"/>
    </source>
</evidence>
<dbReference type="GO" id="GO:0004312">
    <property type="term" value="F:fatty acid synthase activity"/>
    <property type="evidence" value="ECO:0007669"/>
    <property type="project" value="TreeGrafter"/>
</dbReference>